<evidence type="ECO:0000313" key="2">
    <source>
        <dbReference type="EMBL" id="KAJ5156986.1"/>
    </source>
</evidence>
<comment type="caution">
    <text evidence="2">The sequence shown here is derived from an EMBL/GenBank/DDBJ whole genome shotgun (WGS) entry which is preliminary data.</text>
</comment>
<feature type="region of interest" description="Disordered" evidence="1">
    <location>
        <begin position="1"/>
        <end position="82"/>
    </location>
</feature>
<dbReference type="Proteomes" id="UP001149163">
    <property type="component" value="Unassembled WGS sequence"/>
</dbReference>
<sequence>MQRPSYFCSCRSVADPPIARPPPPAAPPIVQAQPNKWPTILIARRKNPPKEHPKSGSDHPPPPLTATAARPAPARATHIGNGPTFVVGREISLAHCAATTGAVAGN</sequence>
<reference evidence="2" key="1">
    <citation type="submission" date="2022-11" db="EMBL/GenBank/DDBJ databases">
        <authorList>
            <person name="Petersen C."/>
        </authorList>
    </citation>
    <scope>NUCLEOTIDE SEQUENCE</scope>
    <source>
        <strain evidence="2">IBT 26290</strain>
    </source>
</reference>
<feature type="compositionally biased region" description="Pro residues" evidence="1">
    <location>
        <begin position="18"/>
        <end position="27"/>
    </location>
</feature>
<name>A0A9W9LH66_9EURO</name>
<evidence type="ECO:0000313" key="3">
    <source>
        <dbReference type="Proteomes" id="UP001149163"/>
    </source>
</evidence>
<dbReference type="GeneID" id="81429386"/>
<feature type="compositionally biased region" description="Low complexity" evidence="1">
    <location>
        <begin position="65"/>
        <end position="77"/>
    </location>
</feature>
<accession>A0A9W9LH66</accession>
<proteinExistence type="predicted"/>
<gene>
    <name evidence="2" type="ORF">N7482_008086</name>
</gene>
<feature type="compositionally biased region" description="Basic and acidic residues" evidence="1">
    <location>
        <begin position="48"/>
        <end position="57"/>
    </location>
</feature>
<keyword evidence="3" id="KW-1185">Reference proteome</keyword>
<protein>
    <submittedName>
        <fullName evidence="2">Uncharacterized protein</fullName>
    </submittedName>
</protein>
<evidence type="ECO:0000256" key="1">
    <source>
        <dbReference type="SAM" id="MobiDB-lite"/>
    </source>
</evidence>
<dbReference type="RefSeq" id="XP_056539975.1">
    <property type="nucleotide sequence ID" value="XM_056690210.1"/>
</dbReference>
<organism evidence="2 3">
    <name type="scientific">Penicillium canariense</name>
    <dbReference type="NCBI Taxonomy" id="189055"/>
    <lineage>
        <taxon>Eukaryota</taxon>
        <taxon>Fungi</taxon>
        <taxon>Dikarya</taxon>
        <taxon>Ascomycota</taxon>
        <taxon>Pezizomycotina</taxon>
        <taxon>Eurotiomycetes</taxon>
        <taxon>Eurotiomycetidae</taxon>
        <taxon>Eurotiales</taxon>
        <taxon>Aspergillaceae</taxon>
        <taxon>Penicillium</taxon>
    </lineage>
</organism>
<reference evidence="2" key="2">
    <citation type="journal article" date="2023" name="IMA Fungus">
        <title>Comparative genomic study of the Penicillium genus elucidates a diverse pangenome and 15 lateral gene transfer events.</title>
        <authorList>
            <person name="Petersen C."/>
            <person name="Sorensen T."/>
            <person name="Nielsen M.R."/>
            <person name="Sondergaard T.E."/>
            <person name="Sorensen J.L."/>
            <person name="Fitzpatrick D.A."/>
            <person name="Frisvad J.C."/>
            <person name="Nielsen K.L."/>
        </authorList>
    </citation>
    <scope>NUCLEOTIDE SEQUENCE</scope>
    <source>
        <strain evidence="2">IBT 26290</strain>
    </source>
</reference>
<dbReference type="EMBL" id="JAPQKN010000006">
    <property type="protein sequence ID" value="KAJ5156986.1"/>
    <property type="molecule type" value="Genomic_DNA"/>
</dbReference>
<dbReference type="AlphaFoldDB" id="A0A9W9LH66"/>